<dbReference type="EMBL" id="NFFZ01000006">
    <property type="protein sequence ID" value="OTI61956.1"/>
    <property type="molecule type" value="Genomic_DNA"/>
</dbReference>
<dbReference type="CDD" id="cd00093">
    <property type="entry name" value="HTH_XRE"/>
    <property type="match status" value="1"/>
</dbReference>
<dbReference type="GO" id="GO:0003677">
    <property type="term" value="F:DNA binding"/>
    <property type="evidence" value="ECO:0007669"/>
    <property type="project" value="InterPro"/>
</dbReference>
<dbReference type="Pfam" id="PF13560">
    <property type="entry name" value="HTH_31"/>
    <property type="match status" value="1"/>
</dbReference>
<dbReference type="Gene3D" id="1.10.260.40">
    <property type="entry name" value="lambda repressor-like DNA-binding domains"/>
    <property type="match status" value="1"/>
</dbReference>
<dbReference type="InterPro" id="IPR001387">
    <property type="entry name" value="Cro/C1-type_HTH"/>
</dbReference>
<dbReference type="RefSeq" id="WP_003116750.1">
    <property type="nucleotide sequence ID" value="NZ_CAADJY010000570.1"/>
</dbReference>
<dbReference type="SUPFAM" id="SSF47413">
    <property type="entry name" value="lambda repressor-like DNA-binding domains"/>
    <property type="match status" value="1"/>
</dbReference>
<comment type="caution">
    <text evidence="1">The sequence shown here is derived from an EMBL/GenBank/DDBJ whole genome shotgun (WGS) entry which is preliminary data.</text>
</comment>
<dbReference type="SMART" id="SM00530">
    <property type="entry name" value="HTH_XRE"/>
    <property type="match status" value="1"/>
</dbReference>
<evidence type="ECO:0000313" key="1">
    <source>
        <dbReference type="EMBL" id="OTI61956.1"/>
    </source>
</evidence>
<sequence>MNRIRELREGANVKQADLYRQLKWKQSRLANYERGARTPGLDEARRIVHALNALGVACSMADVFPEPETGAERLAS</sequence>
<dbReference type="PROSITE" id="PS50943">
    <property type="entry name" value="HTH_CROC1"/>
    <property type="match status" value="1"/>
</dbReference>
<evidence type="ECO:0000313" key="2">
    <source>
        <dbReference type="Proteomes" id="UP000194857"/>
    </source>
</evidence>
<protein>
    <submittedName>
        <fullName evidence="1">Transcriptional regulator</fullName>
    </submittedName>
</protein>
<gene>
    <name evidence="1" type="ORF">CAZ10_14835</name>
</gene>
<accession>A0A241XR19</accession>
<reference evidence="1 2" key="1">
    <citation type="submission" date="2017-05" db="EMBL/GenBank/DDBJ databases">
        <authorList>
            <person name="Song R."/>
            <person name="Chenine A.L."/>
            <person name="Ruprecht R.M."/>
        </authorList>
    </citation>
    <scope>NUCLEOTIDE SEQUENCE [LARGE SCALE GENOMIC DNA]</scope>
    <source>
        <strain evidence="1 2">S567_C10_BS</strain>
    </source>
</reference>
<dbReference type="Proteomes" id="UP000194857">
    <property type="component" value="Unassembled WGS sequence"/>
</dbReference>
<dbReference type="AlphaFoldDB" id="A0A241XR19"/>
<name>A0A241XR19_PSEAI</name>
<organism evidence="1 2">
    <name type="scientific">Pseudomonas aeruginosa</name>
    <dbReference type="NCBI Taxonomy" id="287"/>
    <lineage>
        <taxon>Bacteria</taxon>
        <taxon>Pseudomonadati</taxon>
        <taxon>Pseudomonadota</taxon>
        <taxon>Gammaproteobacteria</taxon>
        <taxon>Pseudomonadales</taxon>
        <taxon>Pseudomonadaceae</taxon>
        <taxon>Pseudomonas</taxon>
    </lineage>
</organism>
<dbReference type="InterPro" id="IPR010982">
    <property type="entry name" value="Lambda_DNA-bd_dom_sf"/>
</dbReference>
<proteinExistence type="predicted"/>